<evidence type="ECO:0000313" key="5">
    <source>
        <dbReference type="EMBL" id="PCH41387.1"/>
    </source>
</evidence>
<feature type="region of interest" description="Disordered" evidence="3">
    <location>
        <begin position="236"/>
        <end position="310"/>
    </location>
</feature>
<dbReference type="GO" id="GO:0042274">
    <property type="term" value="P:ribosomal small subunit biogenesis"/>
    <property type="evidence" value="ECO:0007669"/>
    <property type="project" value="TreeGrafter"/>
</dbReference>
<dbReference type="STRING" id="742152.A0A2H3JZ11"/>
<accession>A0A2H3JZ11</accession>
<dbReference type="OMA" id="VEKEHIW"/>
<dbReference type="AlphaFoldDB" id="A0A2H3JZ11"/>
<evidence type="ECO:0000259" key="4">
    <source>
        <dbReference type="PROSITE" id="PS50102"/>
    </source>
</evidence>
<dbReference type="GO" id="GO:0005730">
    <property type="term" value="C:nucleolus"/>
    <property type="evidence" value="ECO:0007669"/>
    <property type="project" value="TreeGrafter"/>
</dbReference>
<dbReference type="InterPro" id="IPR035979">
    <property type="entry name" value="RBD_domain_sf"/>
</dbReference>
<dbReference type="PROSITE" id="PS50102">
    <property type="entry name" value="RRM"/>
    <property type="match status" value="1"/>
</dbReference>
<keyword evidence="1 2" id="KW-0694">RNA-binding</keyword>
<keyword evidence="6" id="KW-1185">Reference proteome</keyword>
<dbReference type="PANTHER" id="PTHR23236:SF51">
    <property type="entry name" value="NUCLEOLAR PROTEIN 6"/>
    <property type="match status" value="1"/>
</dbReference>
<dbReference type="InterPro" id="IPR000504">
    <property type="entry name" value="RRM_dom"/>
</dbReference>
<dbReference type="SMART" id="SM00360">
    <property type="entry name" value="RRM"/>
    <property type="match status" value="1"/>
</dbReference>
<evidence type="ECO:0000256" key="3">
    <source>
        <dbReference type="SAM" id="MobiDB-lite"/>
    </source>
</evidence>
<dbReference type="InterPro" id="IPR012677">
    <property type="entry name" value="Nucleotide-bd_a/b_plait_sf"/>
</dbReference>
<evidence type="ECO:0000313" key="6">
    <source>
        <dbReference type="Proteomes" id="UP000218811"/>
    </source>
</evidence>
<gene>
    <name evidence="5" type="ORF">WOLCODRAFT_163046</name>
</gene>
<feature type="domain" description="RRM" evidence="4">
    <location>
        <begin position="106"/>
        <end position="194"/>
    </location>
</feature>
<dbReference type="Pfam" id="PF00076">
    <property type="entry name" value="RRM_1"/>
    <property type="match status" value="1"/>
</dbReference>
<proteinExistence type="predicted"/>
<organism evidence="5 6">
    <name type="scientific">Wolfiporia cocos (strain MD-104)</name>
    <name type="common">Brown rot fungus</name>
    <dbReference type="NCBI Taxonomy" id="742152"/>
    <lineage>
        <taxon>Eukaryota</taxon>
        <taxon>Fungi</taxon>
        <taxon>Dikarya</taxon>
        <taxon>Basidiomycota</taxon>
        <taxon>Agaricomycotina</taxon>
        <taxon>Agaricomycetes</taxon>
        <taxon>Polyporales</taxon>
        <taxon>Phaeolaceae</taxon>
        <taxon>Wolfiporia</taxon>
    </lineage>
</organism>
<dbReference type="SUPFAM" id="SSF54928">
    <property type="entry name" value="RNA-binding domain, RBD"/>
    <property type="match status" value="1"/>
</dbReference>
<dbReference type="OrthoDB" id="4726at2759"/>
<sequence>MGRYRCPDSSDSETYDNIPIRLASMTISQDWPAPDMAGPSSSCQIIDLTRPPDKIRTGKIKDKGKGKMRDKGKVGATLKQRERVRMARKQERVRSASDGKRTANYSFVFVGNLDRSISREVLEQHFRRCGQLYRVTIRTAGGSPDARVPAHANGTADRLYASVEFRDAQAAARALKFDGATIRERKIVVSLNAADLPEIKGVGDPPKKKPAVNLHQPFDVKRAFVDLKRITVDKTHYNPATQQAGPSRPGPSRAQAGPSSHFAPSPAGPSRAVAHHADAPRAGPSGRRYQSPIVISDSPPATAHAQPRHLARTTALGVSFPLTLT</sequence>
<name>A0A2H3JZ11_WOLCO</name>
<evidence type="ECO:0000256" key="1">
    <source>
        <dbReference type="ARBA" id="ARBA00022884"/>
    </source>
</evidence>
<dbReference type="EMBL" id="KB468113">
    <property type="protein sequence ID" value="PCH41387.1"/>
    <property type="molecule type" value="Genomic_DNA"/>
</dbReference>
<dbReference type="Gene3D" id="3.30.70.330">
    <property type="match status" value="1"/>
</dbReference>
<dbReference type="Proteomes" id="UP000218811">
    <property type="component" value="Unassembled WGS sequence"/>
</dbReference>
<reference evidence="5 6" key="1">
    <citation type="journal article" date="2012" name="Science">
        <title>The Paleozoic origin of enzymatic lignin decomposition reconstructed from 31 fungal genomes.</title>
        <authorList>
            <person name="Floudas D."/>
            <person name="Binder M."/>
            <person name="Riley R."/>
            <person name="Barry K."/>
            <person name="Blanchette R.A."/>
            <person name="Henrissat B."/>
            <person name="Martinez A.T."/>
            <person name="Otillar R."/>
            <person name="Spatafora J.W."/>
            <person name="Yadav J.S."/>
            <person name="Aerts A."/>
            <person name="Benoit I."/>
            <person name="Boyd A."/>
            <person name="Carlson A."/>
            <person name="Copeland A."/>
            <person name="Coutinho P.M."/>
            <person name="de Vries R.P."/>
            <person name="Ferreira P."/>
            <person name="Findley K."/>
            <person name="Foster B."/>
            <person name="Gaskell J."/>
            <person name="Glotzer D."/>
            <person name="Gorecki P."/>
            <person name="Heitman J."/>
            <person name="Hesse C."/>
            <person name="Hori C."/>
            <person name="Igarashi K."/>
            <person name="Jurgens J.A."/>
            <person name="Kallen N."/>
            <person name="Kersten P."/>
            <person name="Kohler A."/>
            <person name="Kuees U."/>
            <person name="Kumar T.K.A."/>
            <person name="Kuo A."/>
            <person name="LaButti K."/>
            <person name="Larrondo L.F."/>
            <person name="Lindquist E."/>
            <person name="Ling A."/>
            <person name="Lombard V."/>
            <person name="Lucas S."/>
            <person name="Lundell T."/>
            <person name="Martin R."/>
            <person name="McLaughlin D.J."/>
            <person name="Morgenstern I."/>
            <person name="Morin E."/>
            <person name="Murat C."/>
            <person name="Nagy L.G."/>
            <person name="Nolan M."/>
            <person name="Ohm R.A."/>
            <person name="Patyshakuliyeva A."/>
            <person name="Rokas A."/>
            <person name="Ruiz-Duenas F.J."/>
            <person name="Sabat G."/>
            <person name="Salamov A."/>
            <person name="Samejima M."/>
            <person name="Schmutz J."/>
            <person name="Slot J.C."/>
            <person name="St John F."/>
            <person name="Stenlid J."/>
            <person name="Sun H."/>
            <person name="Sun S."/>
            <person name="Syed K."/>
            <person name="Tsang A."/>
            <person name="Wiebenga A."/>
            <person name="Young D."/>
            <person name="Pisabarro A."/>
            <person name="Eastwood D.C."/>
            <person name="Martin F."/>
            <person name="Cullen D."/>
            <person name="Grigoriev I.V."/>
            <person name="Hibbett D.S."/>
        </authorList>
    </citation>
    <scope>NUCLEOTIDE SEQUENCE [LARGE SCALE GENOMIC DNA]</scope>
    <source>
        <strain evidence="5 6">MD-104</strain>
    </source>
</reference>
<protein>
    <recommendedName>
        <fullName evidence="4">RRM domain-containing protein</fullName>
    </recommendedName>
</protein>
<evidence type="ECO:0000256" key="2">
    <source>
        <dbReference type="PROSITE-ProRule" id="PRU00176"/>
    </source>
</evidence>
<dbReference type="PANTHER" id="PTHR23236">
    <property type="entry name" value="EUKARYOTIC TRANSLATION INITIATION FACTOR 4B/4H"/>
    <property type="match status" value="1"/>
</dbReference>
<dbReference type="GO" id="GO:0019843">
    <property type="term" value="F:rRNA binding"/>
    <property type="evidence" value="ECO:0007669"/>
    <property type="project" value="TreeGrafter"/>
</dbReference>